<keyword evidence="2" id="KW-1185">Reference proteome</keyword>
<comment type="caution">
    <text evidence="1">The sequence shown here is derived from an EMBL/GenBank/DDBJ whole genome shotgun (WGS) entry which is preliminary data.</text>
</comment>
<accession>A0ACC2I0C3</accession>
<gene>
    <name evidence="1" type="ORF">ONZ43_g6436</name>
</gene>
<reference evidence="1" key="1">
    <citation type="submission" date="2022-11" db="EMBL/GenBank/DDBJ databases">
        <title>Genome Sequence of Nemania bipapillata.</title>
        <authorList>
            <person name="Buettner E."/>
        </authorList>
    </citation>
    <scope>NUCLEOTIDE SEQUENCE</scope>
    <source>
        <strain evidence="1">CP14</strain>
    </source>
</reference>
<evidence type="ECO:0000313" key="2">
    <source>
        <dbReference type="Proteomes" id="UP001153334"/>
    </source>
</evidence>
<evidence type="ECO:0000313" key="1">
    <source>
        <dbReference type="EMBL" id="KAJ8108403.1"/>
    </source>
</evidence>
<dbReference type="EMBL" id="JAPESX010002297">
    <property type="protein sequence ID" value="KAJ8108403.1"/>
    <property type="molecule type" value="Genomic_DNA"/>
</dbReference>
<sequence length="467" mass="49125">MLPTLEAVISAIKDGRVSSESITKSYIARIKQTNALVNAVSQINPDAVLNAIKLDHDLAAGNLKGPLHGVPILVKETMCTLDQMETTAGSLALVGARPVTEASVVKRLRDAGAVILGKGTVTEWSNTRSGKMPNGWSAVSGQCHGAFYGDQDPQGSSSGCAVAVSIGLAPVSLGAETWGSITFPAQNNGVVGLKPTVGLVSRAGVVPVSFHKDTVGPLARTVKDAAIILSVIAGRCSQDGATDSIPFETMPDFVSACKGDALKGARIVIPKATIEKCPYKDVAAAVESAALVMESAGAEIVRDIDFEGWEVGVTKRDDMPSNVFLREGLEGYFRSLASNPQNINSMADLLDFLQKTPEEEADKYGLDSFIAARDEPCTSSSPEFQEAVKRMMDQGDEIARLLDATGGDALIVPTTADIPYDVGQNPAIAVPIGFYPADRNILTACGKMISKGPNIPWASLNTPVLRN</sequence>
<name>A0ACC2I0C3_9PEZI</name>
<dbReference type="Proteomes" id="UP001153334">
    <property type="component" value="Unassembled WGS sequence"/>
</dbReference>
<proteinExistence type="predicted"/>
<protein>
    <submittedName>
        <fullName evidence="1">Uncharacterized protein</fullName>
    </submittedName>
</protein>
<organism evidence="1 2">
    <name type="scientific">Nemania bipapillata</name>
    <dbReference type="NCBI Taxonomy" id="110536"/>
    <lineage>
        <taxon>Eukaryota</taxon>
        <taxon>Fungi</taxon>
        <taxon>Dikarya</taxon>
        <taxon>Ascomycota</taxon>
        <taxon>Pezizomycotina</taxon>
        <taxon>Sordariomycetes</taxon>
        <taxon>Xylariomycetidae</taxon>
        <taxon>Xylariales</taxon>
        <taxon>Xylariaceae</taxon>
        <taxon>Nemania</taxon>
    </lineage>
</organism>